<reference evidence="7 8" key="1">
    <citation type="submission" date="2019-03" db="EMBL/GenBank/DDBJ databases">
        <title>Deep-cultivation of Planctomycetes and their phenomic and genomic characterization uncovers novel biology.</title>
        <authorList>
            <person name="Wiegand S."/>
            <person name="Jogler M."/>
            <person name="Boedeker C."/>
            <person name="Pinto D."/>
            <person name="Vollmers J."/>
            <person name="Rivas-Marin E."/>
            <person name="Kohn T."/>
            <person name="Peeters S.H."/>
            <person name="Heuer A."/>
            <person name="Rast P."/>
            <person name="Oberbeckmann S."/>
            <person name="Bunk B."/>
            <person name="Jeske O."/>
            <person name="Meyerdierks A."/>
            <person name="Storesund J.E."/>
            <person name="Kallscheuer N."/>
            <person name="Luecker S."/>
            <person name="Lage O.M."/>
            <person name="Pohl T."/>
            <person name="Merkel B.J."/>
            <person name="Hornburger P."/>
            <person name="Mueller R.-W."/>
            <person name="Bruemmer F."/>
            <person name="Labrenz M."/>
            <person name="Spormann A.M."/>
            <person name="Op den Camp H."/>
            <person name="Overmann J."/>
            <person name="Amann R."/>
            <person name="Jetten M.S.M."/>
            <person name="Mascher T."/>
            <person name="Medema M.H."/>
            <person name="Devos D.P."/>
            <person name="Kaster A.-K."/>
            <person name="Ovreas L."/>
            <person name="Rohde M."/>
            <person name="Galperin M.Y."/>
            <person name="Jogler C."/>
        </authorList>
    </citation>
    <scope>NUCLEOTIDE SEQUENCE [LARGE SCALE GENOMIC DNA]</scope>
    <source>
        <strain evidence="7 8">Enr13</strain>
    </source>
</reference>
<evidence type="ECO:0000259" key="6">
    <source>
        <dbReference type="Pfam" id="PF00149"/>
    </source>
</evidence>
<dbReference type="Proteomes" id="UP000319004">
    <property type="component" value="Chromosome"/>
</dbReference>
<sequence length="314" mass="35761">MFIDSARSRGVIGMSGTSPLSVRTLLVSDVHLGCKHARTEECLAFLQRYRPEKLFLVGDFFDAWKINSGWHWTEPCDAIIRHLVDLVQQGTQLHYTPGNHDSFLREASFRSVMPAGFPDVRIADEFILETLHGWRFLVTHGDLFDFFETRAQWISKGSSSFYDACLSFNRWVKNRFLHHDRNPYGACAVIKGRVKRGVKFISRYENKIMHHAHQQDCDGVICGHIHTPVMKRSDSVLYCNTGDWVENCTGLVERHNGNLELVSRYGDSQVMQLGQRQSAPVARAVFQPEPLTNESVFDDTAANPDRECVVSSID</sequence>
<keyword evidence="1" id="KW-1003">Cell membrane</keyword>
<evidence type="ECO:0000256" key="1">
    <source>
        <dbReference type="ARBA" id="ARBA00022475"/>
    </source>
</evidence>
<dbReference type="Pfam" id="PF00149">
    <property type="entry name" value="Metallophos"/>
    <property type="match status" value="1"/>
</dbReference>
<evidence type="ECO:0000313" key="8">
    <source>
        <dbReference type="Proteomes" id="UP000319004"/>
    </source>
</evidence>
<dbReference type="PANTHER" id="PTHR34990:SF2">
    <property type="entry name" value="BLL8164 PROTEIN"/>
    <property type="match status" value="1"/>
</dbReference>
<dbReference type="GO" id="GO:0046872">
    <property type="term" value="F:metal ion binding"/>
    <property type="evidence" value="ECO:0007669"/>
    <property type="project" value="UniProtKB-KW"/>
</dbReference>
<dbReference type="InterPro" id="IPR029052">
    <property type="entry name" value="Metallo-depent_PP-like"/>
</dbReference>
<dbReference type="InterPro" id="IPR043461">
    <property type="entry name" value="LpxH-like"/>
</dbReference>
<accession>A0A518HZC2</accession>
<keyword evidence="4" id="KW-0472">Membrane</keyword>
<evidence type="ECO:0000256" key="5">
    <source>
        <dbReference type="ARBA" id="ARBA00023211"/>
    </source>
</evidence>
<dbReference type="KEGG" id="snep:Enr13x_60280"/>
<keyword evidence="3" id="KW-0479">Metal-binding</keyword>
<keyword evidence="2" id="KW-0997">Cell inner membrane</keyword>
<evidence type="ECO:0000256" key="4">
    <source>
        <dbReference type="ARBA" id="ARBA00023136"/>
    </source>
</evidence>
<dbReference type="PANTHER" id="PTHR34990">
    <property type="entry name" value="UDP-2,3-DIACYLGLUCOSAMINE HYDROLASE-RELATED"/>
    <property type="match status" value="1"/>
</dbReference>
<dbReference type="GO" id="GO:0009245">
    <property type="term" value="P:lipid A biosynthetic process"/>
    <property type="evidence" value="ECO:0007669"/>
    <property type="project" value="TreeGrafter"/>
</dbReference>
<name>A0A518HZC2_9BACT</name>
<keyword evidence="7" id="KW-0378">Hydrolase</keyword>
<evidence type="ECO:0000256" key="3">
    <source>
        <dbReference type="ARBA" id="ARBA00022723"/>
    </source>
</evidence>
<gene>
    <name evidence="7" type="ORF">Enr13x_60280</name>
</gene>
<dbReference type="CDD" id="cd07398">
    <property type="entry name" value="MPP_YbbF-LpxH"/>
    <property type="match status" value="1"/>
</dbReference>
<feature type="domain" description="Calcineurin-like phosphoesterase" evidence="6">
    <location>
        <begin position="23"/>
        <end position="228"/>
    </location>
</feature>
<dbReference type="GO" id="GO:0008758">
    <property type="term" value="F:UDP-2,3-diacylglucosamine hydrolase activity"/>
    <property type="evidence" value="ECO:0007669"/>
    <property type="project" value="TreeGrafter"/>
</dbReference>
<dbReference type="GO" id="GO:0016020">
    <property type="term" value="C:membrane"/>
    <property type="evidence" value="ECO:0007669"/>
    <property type="project" value="GOC"/>
</dbReference>
<dbReference type="EMBL" id="CP037423">
    <property type="protein sequence ID" value="QDV46124.1"/>
    <property type="molecule type" value="Genomic_DNA"/>
</dbReference>
<protein>
    <submittedName>
        <fullName evidence="7">UDP-2,3-diacylglucosamine hydrolase</fullName>
    </submittedName>
</protein>
<evidence type="ECO:0000313" key="7">
    <source>
        <dbReference type="EMBL" id="QDV46124.1"/>
    </source>
</evidence>
<evidence type="ECO:0000256" key="2">
    <source>
        <dbReference type="ARBA" id="ARBA00022519"/>
    </source>
</evidence>
<dbReference type="SUPFAM" id="SSF56300">
    <property type="entry name" value="Metallo-dependent phosphatases"/>
    <property type="match status" value="1"/>
</dbReference>
<dbReference type="AlphaFoldDB" id="A0A518HZC2"/>
<organism evidence="7 8">
    <name type="scientific">Stieleria neptunia</name>
    <dbReference type="NCBI Taxonomy" id="2527979"/>
    <lineage>
        <taxon>Bacteria</taxon>
        <taxon>Pseudomonadati</taxon>
        <taxon>Planctomycetota</taxon>
        <taxon>Planctomycetia</taxon>
        <taxon>Pirellulales</taxon>
        <taxon>Pirellulaceae</taxon>
        <taxon>Stieleria</taxon>
    </lineage>
</organism>
<keyword evidence="8" id="KW-1185">Reference proteome</keyword>
<keyword evidence="5" id="KW-0464">Manganese</keyword>
<proteinExistence type="predicted"/>
<dbReference type="Gene3D" id="3.60.21.10">
    <property type="match status" value="1"/>
</dbReference>
<dbReference type="InterPro" id="IPR004843">
    <property type="entry name" value="Calcineurin-like_PHP"/>
</dbReference>